<dbReference type="HOGENOM" id="CLU_1454576_0_0_1"/>
<dbReference type="Proteomes" id="UP000053593">
    <property type="component" value="Unassembled WGS sequence"/>
</dbReference>
<evidence type="ECO:0000313" key="1">
    <source>
        <dbReference type="EMBL" id="KIK62102.1"/>
    </source>
</evidence>
<keyword evidence="2" id="KW-1185">Reference proteome</keyword>
<dbReference type="EMBL" id="KN834768">
    <property type="protein sequence ID" value="KIK62102.1"/>
    <property type="molecule type" value="Genomic_DNA"/>
</dbReference>
<protein>
    <submittedName>
        <fullName evidence="1">Uncharacterized protein</fullName>
    </submittedName>
</protein>
<name>A0A0D0CS66_9AGAR</name>
<organism evidence="1 2">
    <name type="scientific">Collybiopsis luxurians FD-317 M1</name>
    <dbReference type="NCBI Taxonomy" id="944289"/>
    <lineage>
        <taxon>Eukaryota</taxon>
        <taxon>Fungi</taxon>
        <taxon>Dikarya</taxon>
        <taxon>Basidiomycota</taxon>
        <taxon>Agaricomycotina</taxon>
        <taxon>Agaricomycetes</taxon>
        <taxon>Agaricomycetidae</taxon>
        <taxon>Agaricales</taxon>
        <taxon>Marasmiineae</taxon>
        <taxon>Omphalotaceae</taxon>
        <taxon>Collybiopsis</taxon>
        <taxon>Collybiopsis luxurians</taxon>
    </lineage>
</organism>
<proteinExistence type="predicted"/>
<evidence type="ECO:0000313" key="2">
    <source>
        <dbReference type="Proteomes" id="UP000053593"/>
    </source>
</evidence>
<dbReference type="AlphaFoldDB" id="A0A0D0CS66"/>
<accession>A0A0D0CS66</accession>
<sequence>MQAMHTKATAANCMLKALLGTCVVLVAMELYEHAFRLINLNYRPGYAVVRLPHLHAPPPHPYADSLDFSLATRTIFTLLLTVPRQIFSIHLLDVLFSPVLSITRSRSTSATSPLWTTFFQPPSIGNLSKYYFGQQCLQQALILVYRSSGLFVMQGLSAGSSSQLFHRSYPYKTVTWGRALGRSEQK</sequence>
<gene>
    <name evidence="1" type="ORF">GYMLUDRAFT_242806</name>
</gene>
<reference evidence="1 2" key="1">
    <citation type="submission" date="2014-04" db="EMBL/GenBank/DDBJ databases">
        <title>Evolutionary Origins and Diversification of the Mycorrhizal Mutualists.</title>
        <authorList>
            <consortium name="DOE Joint Genome Institute"/>
            <consortium name="Mycorrhizal Genomics Consortium"/>
            <person name="Kohler A."/>
            <person name="Kuo A."/>
            <person name="Nagy L.G."/>
            <person name="Floudas D."/>
            <person name="Copeland A."/>
            <person name="Barry K.W."/>
            <person name="Cichocki N."/>
            <person name="Veneault-Fourrey C."/>
            <person name="LaButti K."/>
            <person name="Lindquist E.A."/>
            <person name="Lipzen A."/>
            <person name="Lundell T."/>
            <person name="Morin E."/>
            <person name="Murat C."/>
            <person name="Riley R."/>
            <person name="Ohm R."/>
            <person name="Sun H."/>
            <person name="Tunlid A."/>
            <person name="Henrissat B."/>
            <person name="Grigoriev I.V."/>
            <person name="Hibbett D.S."/>
            <person name="Martin F."/>
        </authorList>
    </citation>
    <scope>NUCLEOTIDE SEQUENCE [LARGE SCALE GENOMIC DNA]</scope>
    <source>
        <strain evidence="1 2">FD-317 M1</strain>
    </source>
</reference>